<dbReference type="InterPro" id="IPR016036">
    <property type="entry name" value="Malonyl_transacylase_ACP-bd"/>
</dbReference>
<dbReference type="Gene3D" id="3.30.70.250">
    <property type="entry name" value="Malonyl-CoA ACP transacylase, ACP-binding"/>
    <property type="match status" value="1"/>
</dbReference>
<dbReference type="AlphaFoldDB" id="A0A2T0V0S0"/>
<gene>
    <name evidence="13" type="ORF">BCF74_101157</name>
</gene>
<evidence type="ECO:0000259" key="12">
    <source>
        <dbReference type="SMART" id="SM00827"/>
    </source>
</evidence>
<dbReference type="InterPro" id="IPR050858">
    <property type="entry name" value="Mal-CoA-ACP_Trans/PKS_FabD"/>
</dbReference>
<dbReference type="InterPro" id="IPR016035">
    <property type="entry name" value="Acyl_Trfase/lysoPLipase"/>
</dbReference>
<dbReference type="GO" id="GO:0006633">
    <property type="term" value="P:fatty acid biosynthetic process"/>
    <property type="evidence" value="ECO:0007669"/>
    <property type="project" value="UniProtKB-KW"/>
</dbReference>
<keyword evidence="14" id="KW-1185">Reference proteome</keyword>
<keyword evidence="6 13" id="KW-0808">Transferase</keyword>
<evidence type="ECO:0000256" key="1">
    <source>
        <dbReference type="ARBA" id="ARBA00005194"/>
    </source>
</evidence>
<dbReference type="Gene3D" id="2.40.50.100">
    <property type="match status" value="1"/>
</dbReference>
<feature type="domain" description="Malonyl-CoA:ACP transacylase (MAT)" evidence="12">
    <location>
        <begin position="27"/>
        <end position="329"/>
    </location>
</feature>
<evidence type="ECO:0000256" key="7">
    <source>
        <dbReference type="ARBA" id="ARBA00022832"/>
    </source>
</evidence>
<evidence type="ECO:0000256" key="2">
    <source>
        <dbReference type="ARBA" id="ARBA00008217"/>
    </source>
</evidence>
<dbReference type="InterPro" id="IPR001227">
    <property type="entry name" value="Ac_transferase_dom_sf"/>
</dbReference>
<dbReference type="GO" id="GO:0005829">
    <property type="term" value="C:cytosol"/>
    <property type="evidence" value="ECO:0007669"/>
    <property type="project" value="TreeGrafter"/>
</dbReference>
<evidence type="ECO:0000256" key="8">
    <source>
        <dbReference type="ARBA" id="ARBA00023098"/>
    </source>
</evidence>
<keyword evidence="9" id="KW-0275">Fatty acid biosynthesis</keyword>
<evidence type="ECO:0000256" key="4">
    <source>
        <dbReference type="ARBA" id="ARBA00018953"/>
    </source>
</evidence>
<evidence type="ECO:0000256" key="3">
    <source>
        <dbReference type="ARBA" id="ARBA00013258"/>
    </source>
</evidence>
<keyword evidence="5" id="KW-0444">Lipid biosynthesis</keyword>
<dbReference type="FunFam" id="3.30.70.250:FF:000002">
    <property type="entry name" value="Malonyl CoA-ACP transacylase"/>
    <property type="match status" value="1"/>
</dbReference>
<evidence type="ECO:0000313" key="13">
    <source>
        <dbReference type="EMBL" id="PRY63756.1"/>
    </source>
</evidence>
<keyword evidence="10" id="KW-0012">Acyltransferase</keyword>
<dbReference type="SMART" id="SM00827">
    <property type="entry name" value="PKS_AT"/>
    <property type="match status" value="1"/>
</dbReference>
<protein>
    <recommendedName>
        <fullName evidence="4">Malonyl CoA-acyl carrier protein transacylase</fullName>
        <ecNumber evidence="3">2.3.1.39</ecNumber>
    </recommendedName>
</protein>
<dbReference type="InterPro" id="IPR014043">
    <property type="entry name" value="Acyl_transferase_dom"/>
</dbReference>
<keyword evidence="7" id="KW-0276">Fatty acid metabolism</keyword>
<dbReference type="EMBL" id="PVTI01000001">
    <property type="protein sequence ID" value="PRY63756.1"/>
    <property type="molecule type" value="Genomic_DNA"/>
</dbReference>
<comment type="catalytic activity">
    <reaction evidence="11">
        <text>holo-[ACP] + malonyl-CoA = malonyl-[ACP] + CoA</text>
        <dbReference type="Rhea" id="RHEA:41792"/>
        <dbReference type="Rhea" id="RHEA-COMP:9623"/>
        <dbReference type="Rhea" id="RHEA-COMP:9685"/>
        <dbReference type="ChEBI" id="CHEBI:57287"/>
        <dbReference type="ChEBI" id="CHEBI:57384"/>
        <dbReference type="ChEBI" id="CHEBI:64479"/>
        <dbReference type="ChEBI" id="CHEBI:78449"/>
        <dbReference type="EC" id="2.3.1.39"/>
    </reaction>
</comment>
<sequence length="414" mass="42727">MRARESSSPRGPGGLGRGDAEGVLVIVCPGQGSQTPGFLSPWLEIPGVRERLGWLSAVAGIDLVTHGTESDEETIKDTAVAQPLIVASGLVSLLALFEHPADGFRLVGAGAGHSVGEITAAAAGGVISAEQAMVFVRERGNAMAAASAVQPTGMSAVMGGDPDDVTATIERHGLTPANINGAGQVVAAGTMEQLAALAADPPAKARVIPLKVAGAFHTEHMAPAVDVLAGYARAMSTHDARVPLVSNRDGAVVHSGREVLSRLVSQVSNPVRWDLTMETFRELGVTGIIEIPPAGTLTGLAKRALKDVELLALKSPDDLDAAHRMVKEHGVARGMAQDPTWRLVISPAKGMVNFAVSEPGTAVAAGSTIATVGTLRDTYEVVAPHGGRVVEWLVEDGDPVSPGQPILRLHPEEG</sequence>
<dbReference type="Pfam" id="PF00364">
    <property type="entry name" value="Biotin_lipoyl"/>
    <property type="match status" value="1"/>
</dbReference>
<dbReference type="SUPFAM" id="SSF55048">
    <property type="entry name" value="Probable ACP-binding domain of malonyl-CoA ACP transacylase"/>
    <property type="match status" value="1"/>
</dbReference>
<reference evidence="13 14" key="1">
    <citation type="submission" date="2018-03" db="EMBL/GenBank/DDBJ databases">
        <title>Genomic Encyclopedia of Archaeal and Bacterial Type Strains, Phase II (KMG-II): from individual species to whole genera.</title>
        <authorList>
            <person name="Goeker M."/>
        </authorList>
    </citation>
    <scope>NUCLEOTIDE SEQUENCE [LARGE SCALE GENOMIC DNA]</scope>
    <source>
        <strain evidence="13 14">ATCC BAA-1496</strain>
    </source>
</reference>
<dbReference type="GO" id="GO:0004314">
    <property type="term" value="F:[acyl-carrier-protein] S-malonyltransferase activity"/>
    <property type="evidence" value="ECO:0007669"/>
    <property type="project" value="UniProtKB-EC"/>
</dbReference>
<accession>A0A2T0V0S0</accession>
<evidence type="ECO:0000256" key="11">
    <source>
        <dbReference type="ARBA" id="ARBA00048462"/>
    </source>
</evidence>
<dbReference type="SUPFAM" id="SSF52151">
    <property type="entry name" value="FabD/lysophospholipase-like"/>
    <property type="match status" value="1"/>
</dbReference>
<dbReference type="Gene3D" id="3.40.366.10">
    <property type="entry name" value="Malonyl-Coenzyme A Acyl Carrier Protein, domain 2"/>
    <property type="match status" value="1"/>
</dbReference>
<organism evidence="13 14">
    <name type="scientific">Knoellia remsis</name>
    <dbReference type="NCBI Taxonomy" id="407159"/>
    <lineage>
        <taxon>Bacteria</taxon>
        <taxon>Bacillati</taxon>
        <taxon>Actinomycetota</taxon>
        <taxon>Actinomycetes</taxon>
        <taxon>Micrococcales</taxon>
        <taxon>Intrasporangiaceae</taxon>
        <taxon>Knoellia</taxon>
    </lineage>
</organism>
<evidence type="ECO:0000256" key="9">
    <source>
        <dbReference type="ARBA" id="ARBA00023160"/>
    </source>
</evidence>
<dbReference type="Proteomes" id="UP000237822">
    <property type="component" value="Unassembled WGS sequence"/>
</dbReference>
<dbReference type="PANTHER" id="PTHR42681:SF1">
    <property type="entry name" value="MALONYL-COA-ACYL CARRIER PROTEIN TRANSACYLASE, MITOCHONDRIAL"/>
    <property type="match status" value="1"/>
</dbReference>
<evidence type="ECO:0000313" key="14">
    <source>
        <dbReference type="Proteomes" id="UP000237822"/>
    </source>
</evidence>
<comment type="caution">
    <text evidence="13">The sequence shown here is derived from an EMBL/GenBank/DDBJ whole genome shotgun (WGS) entry which is preliminary data.</text>
</comment>
<proteinExistence type="inferred from homology"/>
<evidence type="ECO:0000256" key="6">
    <source>
        <dbReference type="ARBA" id="ARBA00022679"/>
    </source>
</evidence>
<name>A0A2T0V0S0_9MICO</name>
<evidence type="ECO:0000256" key="5">
    <source>
        <dbReference type="ARBA" id="ARBA00022516"/>
    </source>
</evidence>
<evidence type="ECO:0000256" key="10">
    <source>
        <dbReference type="ARBA" id="ARBA00023315"/>
    </source>
</evidence>
<dbReference type="InterPro" id="IPR000089">
    <property type="entry name" value="Biotin_lipoyl"/>
</dbReference>
<comment type="pathway">
    <text evidence="1">Lipid metabolism; fatty acid biosynthesis.</text>
</comment>
<dbReference type="Pfam" id="PF00698">
    <property type="entry name" value="Acyl_transf_1"/>
    <property type="match status" value="1"/>
</dbReference>
<comment type="similarity">
    <text evidence="2">Belongs to the FabD family.</text>
</comment>
<dbReference type="PANTHER" id="PTHR42681">
    <property type="entry name" value="MALONYL-COA-ACYL CARRIER PROTEIN TRANSACYLASE, MITOCHONDRIAL"/>
    <property type="match status" value="1"/>
</dbReference>
<dbReference type="EC" id="2.3.1.39" evidence="3"/>
<dbReference type="InterPro" id="IPR011053">
    <property type="entry name" value="Single_hybrid_motif"/>
</dbReference>
<dbReference type="SUPFAM" id="SSF51230">
    <property type="entry name" value="Single hybrid motif"/>
    <property type="match status" value="1"/>
</dbReference>
<keyword evidence="8" id="KW-0443">Lipid metabolism</keyword>